<comment type="caution">
    <text evidence="1">The sequence shown here is derived from an EMBL/GenBank/DDBJ whole genome shotgun (WGS) entry which is preliminary data.</text>
</comment>
<organism evidence="1 2">
    <name type="scientific">Alistipes finegoldii</name>
    <dbReference type="NCBI Taxonomy" id="214856"/>
    <lineage>
        <taxon>Bacteria</taxon>
        <taxon>Pseudomonadati</taxon>
        <taxon>Bacteroidota</taxon>
        <taxon>Bacteroidia</taxon>
        <taxon>Bacteroidales</taxon>
        <taxon>Rikenellaceae</taxon>
        <taxon>Alistipes</taxon>
    </lineage>
</organism>
<dbReference type="RefSeq" id="WP_315976056.1">
    <property type="nucleotide sequence ID" value="NZ_JAWDES010000005.1"/>
</dbReference>
<dbReference type="Proteomes" id="UP001181347">
    <property type="component" value="Unassembled WGS sequence"/>
</dbReference>
<proteinExistence type="predicted"/>
<evidence type="ECO:0000313" key="1">
    <source>
        <dbReference type="EMBL" id="MDU0259938.1"/>
    </source>
</evidence>
<name>A0AAE4LKN8_9BACT</name>
<gene>
    <name evidence="1" type="ORF">RVH17_07415</name>
</gene>
<accession>A0AAE4LKN8</accession>
<protein>
    <submittedName>
        <fullName evidence="1">Uncharacterized protein</fullName>
    </submittedName>
</protein>
<sequence>MAKILIARGQATIYVQKDGYTITQSLGEYVFPADDTGKILSSVTLTSTVRVMCGDEELTAFTIGAVGKPAGFSSVTVNNGTKTLTYVITAGTTTLADHGTIDIPVTISGIVYHLSFVWSKAKAGIPGKDGVDADMLDWVKEWNTGKTLINGNTVITPKLFAGTKNSDGTVSGIAIGSFTLNTKTSSGTIAAEAVNGIYGFRDGYKTFYVDNGGNAQLGYGDQYVRYNATTGKVEFGSGVSLNWVGATYIDKDGVFTGTLSADTIKTISISASQITSGIIAAARIDTAALKASLITAGNIEALTLNVTKGKIGGWTVDADSLYRGTKNNTVGSCTSAAGSITLGSNGIRGYKWRLDASGAGAVAGGNIAWDASGNVTFASTVSALWTAPIGSLTTALGGSGYPKLTKITADGIYTGSITASQITAGTISADRIAAGSIAASKLDAASIRSSIINTDYINGLSCTFTKGKIGGWMIGASALTATHISIDSGNRRIAVYGANSGVASGQRVQLYYNSDTDFGLYTTDSAGYCVAQLGSSNSIAGWTIDTTSIRKGNVSLGSDGSIINSTKWKLNNDGSGQIASGNIAWDTAGNVTFGASVSLQWKNDIEAAKVTNFGYRYYKKLIINGDEATYYPVVFKGGDQNIKRTILVRRGYAEQAPVSWNTSTHKGGLIVLIKTNFGGWGGIAYSWDIYDLSETYCRMFAGAQLCGNYCMFAVFLRGGGDTGAVYHLYSDQPIESSSYSPSPIPAAPQIAYGNDLIFQSGSTQAYAPAPRTLTAAVEEEIRRHRFIALAQSTDSTLAAHPLTYIGSTGIYTGTLTAAQVNAVAIDAGSIKTGTLSADRIAAGSISASKLDAVGIKSSIINTDYINGLSCTFTKGKIGGFSIGSDNMTIGNVGAVGAIPLQIRSASTGSGYWYTGAYKPLGICLTWYQSSNAGHIVLGQVAASGNSVKTGFIGLQMMSWDNLEYFCLSVNYTKSGSKEVYNRIAGWAFDHNHIWKNNISLGSDGSIANSTKWSLNNDGSGHIASGNISWNAAGTVTFAASVSAQWTTGITTAQELASAMAFGKMLYRDPTFWNGNNGVVVYNNSQNGMVTVTRQQDATAPNDSKYVLKIQTSGSASPRNGGFYFGAKCGYRKVLVARIIAKIPAGRNLCWATNSVGTGGSHRWLTSNAGTGDWKEYVYKVVCGTADFSSTHFFYVDGTQGTSDTPVIWYVAYATVFDLTSTEKYTTTIDANGIYTGTVRANQIIVDSALTVGGSSYNGSISVKDANNSVKVTLDRNGITAVSGKIGGWILGTSALTASAPASGHRIVMGASGYIYHDNPSTGVNYWALNTDGSATFGCGKISFANDGSGYLANQNIKWDASGNVTMTGTINANAGTIGGFVIGQGRIGSTATGTGSGGGLAIYDDLFRVGDTISYVLFGSNTIPASAGGSCATGRIVNNKVNSIFNNNYGLYIDVKNGNRNYGIWSNASVIAPACIGNKIKNVYFTGSGYTIDFSQFNIFFVYANQKYSVTLPSASSVATMFGYSTLPSDFACIFTLIYNYNWGNSLVFTNIRNHNGDLASYTLAKGDSITVLCANYPSFHYQILNHTTVP</sequence>
<reference evidence="1" key="1">
    <citation type="submission" date="2023-10" db="EMBL/GenBank/DDBJ databases">
        <title>Genome Sequence of the Bacteria from From Gut Wall in Crohn's Disease.</title>
        <authorList>
            <person name="Rodriguez-Palacios A."/>
        </authorList>
    </citation>
    <scope>NUCLEOTIDE SEQUENCE</scope>
    <source>
        <strain evidence="1">CavFT-hAR58</strain>
    </source>
</reference>
<dbReference type="EMBL" id="JAWDES010000005">
    <property type="protein sequence ID" value="MDU0259938.1"/>
    <property type="molecule type" value="Genomic_DNA"/>
</dbReference>
<evidence type="ECO:0000313" key="2">
    <source>
        <dbReference type="Proteomes" id="UP001181347"/>
    </source>
</evidence>